<keyword evidence="1" id="KW-0677">Repeat</keyword>
<proteinExistence type="predicted"/>
<protein>
    <recommendedName>
        <fullName evidence="2">Disease resistance R13L4/SHOC-2-like LRR domain-containing protein</fullName>
    </recommendedName>
</protein>
<dbReference type="Proteomes" id="UP001634007">
    <property type="component" value="Unassembled WGS sequence"/>
</dbReference>
<reference evidence="3 4" key="1">
    <citation type="submission" date="2024-11" db="EMBL/GenBank/DDBJ databases">
        <title>Chromosome-level genome assembly of Eucalyptus globulus Labill. provides insights into its genome evolution.</title>
        <authorList>
            <person name="Li X."/>
        </authorList>
    </citation>
    <scope>NUCLEOTIDE SEQUENCE [LARGE SCALE GENOMIC DNA]</scope>
    <source>
        <strain evidence="3">CL2024</strain>
        <tissue evidence="3">Fresh tender leaves</tissue>
    </source>
</reference>
<dbReference type="Pfam" id="PF23598">
    <property type="entry name" value="LRR_14"/>
    <property type="match status" value="1"/>
</dbReference>
<organism evidence="3 4">
    <name type="scientific">Eucalyptus globulus</name>
    <name type="common">Tasmanian blue gum</name>
    <dbReference type="NCBI Taxonomy" id="34317"/>
    <lineage>
        <taxon>Eukaryota</taxon>
        <taxon>Viridiplantae</taxon>
        <taxon>Streptophyta</taxon>
        <taxon>Embryophyta</taxon>
        <taxon>Tracheophyta</taxon>
        <taxon>Spermatophyta</taxon>
        <taxon>Magnoliopsida</taxon>
        <taxon>eudicotyledons</taxon>
        <taxon>Gunneridae</taxon>
        <taxon>Pentapetalae</taxon>
        <taxon>rosids</taxon>
        <taxon>malvids</taxon>
        <taxon>Myrtales</taxon>
        <taxon>Myrtaceae</taxon>
        <taxon>Myrtoideae</taxon>
        <taxon>Eucalypteae</taxon>
        <taxon>Eucalyptus</taxon>
    </lineage>
</organism>
<evidence type="ECO:0000256" key="1">
    <source>
        <dbReference type="ARBA" id="ARBA00022737"/>
    </source>
</evidence>
<dbReference type="InterPro" id="IPR032675">
    <property type="entry name" value="LRR_dom_sf"/>
</dbReference>
<keyword evidence="4" id="KW-1185">Reference proteome</keyword>
<name>A0ABD3KEK8_EUCGL</name>
<sequence>MSMEMMSKWGKAEKVSLWGELIGNINQTPPMCSQLETLFVRETNVRFVPRGFFESMMACLKVLDLSDNANIELFPKEICDLINLPYLNMSYTRISELPKEIKNLTRLRWLLLNGIRNNVLIPMGVIASLPLNVFSMWELGLEKEEEVVEELGGMQEMIDLSIVVYKSSSALKMFQSLQRCIRRVIIMDCENLTCISISHSLKGRVNFLHLDVLILQGCPMLMKMEITQGTGRVPNYSCFPSLVEVAVAMCRFSDLSWLVHAPKLRKLTVGWCYSIEKIIGDEIAGEELAASGLL</sequence>
<dbReference type="EMBL" id="JBJKBG010000006">
    <property type="protein sequence ID" value="KAL3737184.1"/>
    <property type="molecule type" value="Genomic_DNA"/>
</dbReference>
<evidence type="ECO:0000313" key="4">
    <source>
        <dbReference type="Proteomes" id="UP001634007"/>
    </source>
</evidence>
<feature type="domain" description="Disease resistance R13L4/SHOC-2-like LRR" evidence="2">
    <location>
        <begin position="59"/>
        <end position="270"/>
    </location>
</feature>
<dbReference type="PANTHER" id="PTHR47186">
    <property type="entry name" value="LEUCINE-RICH REPEAT-CONTAINING PROTEIN 57"/>
    <property type="match status" value="1"/>
</dbReference>
<dbReference type="AlphaFoldDB" id="A0ABD3KEK8"/>
<comment type="caution">
    <text evidence="3">The sequence shown here is derived from an EMBL/GenBank/DDBJ whole genome shotgun (WGS) entry which is preliminary data.</text>
</comment>
<dbReference type="InterPro" id="IPR055414">
    <property type="entry name" value="LRR_R13L4/SHOC2-like"/>
</dbReference>
<dbReference type="SUPFAM" id="SSF52058">
    <property type="entry name" value="L domain-like"/>
    <property type="match status" value="1"/>
</dbReference>
<dbReference type="PANTHER" id="PTHR47186:SF40">
    <property type="entry name" value="NB-ARC DOMAIN-CONTAINING PROTEIN"/>
    <property type="match status" value="1"/>
</dbReference>
<gene>
    <name evidence="3" type="ORF">ACJRO7_026017</name>
</gene>
<accession>A0ABD3KEK8</accession>
<dbReference type="Gene3D" id="3.80.10.10">
    <property type="entry name" value="Ribonuclease Inhibitor"/>
    <property type="match status" value="1"/>
</dbReference>
<evidence type="ECO:0000313" key="3">
    <source>
        <dbReference type="EMBL" id="KAL3737184.1"/>
    </source>
</evidence>
<evidence type="ECO:0000259" key="2">
    <source>
        <dbReference type="Pfam" id="PF23598"/>
    </source>
</evidence>